<comment type="caution">
    <text evidence="1">The sequence shown here is derived from an EMBL/GenBank/DDBJ whole genome shotgun (WGS) entry which is preliminary data.</text>
</comment>
<reference evidence="1" key="2">
    <citation type="journal article" date="2020" name="Nat. Commun.">
        <title>Large-scale genome sequencing of mycorrhizal fungi provides insights into the early evolution of symbiotic traits.</title>
        <authorList>
            <person name="Miyauchi S."/>
            <person name="Kiss E."/>
            <person name="Kuo A."/>
            <person name="Drula E."/>
            <person name="Kohler A."/>
            <person name="Sanchez-Garcia M."/>
            <person name="Morin E."/>
            <person name="Andreopoulos B."/>
            <person name="Barry K.W."/>
            <person name="Bonito G."/>
            <person name="Buee M."/>
            <person name="Carver A."/>
            <person name="Chen C."/>
            <person name="Cichocki N."/>
            <person name="Clum A."/>
            <person name="Culley D."/>
            <person name="Crous P.W."/>
            <person name="Fauchery L."/>
            <person name="Girlanda M."/>
            <person name="Hayes R.D."/>
            <person name="Keri Z."/>
            <person name="LaButti K."/>
            <person name="Lipzen A."/>
            <person name="Lombard V."/>
            <person name="Magnuson J."/>
            <person name="Maillard F."/>
            <person name="Murat C."/>
            <person name="Nolan M."/>
            <person name="Ohm R.A."/>
            <person name="Pangilinan J."/>
            <person name="Pereira M.F."/>
            <person name="Perotto S."/>
            <person name="Peter M."/>
            <person name="Pfister S."/>
            <person name="Riley R."/>
            <person name="Sitrit Y."/>
            <person name="Stielow J.B."/>
            <person name="Szollosi G."/>
            <person name="Zifcakova L."/>
            <person name="Stursova M."/>
            <person name="Spatafora J.W."/>
            <person name="Tedersoo L."/>
            <person name="Vaario L.M."/>
            <person name="Yamada A."/>
            <person name="Yan M."/>
            <person name="Wang P."/>
            <person name="Xu J."/>
            <person name="Bruns T."/>
            <person name="Baldrian P."/>
            <person name="Vilgalys R."/>
            <person name="Dunand C."/>
            <person name="Henrissat B."/>
            <person name="Grigoriev I.V."/>
            <person name="Hibbett D."/>
            <person name="Nagy L.G."/>
            <person name="Martin F.M."/>
        </authorList>
    </citation>
    <scope>NUCLEOTIDE SEQUENCE</scope>
    <source>
        <strain evidence="1">BED1</strain>
    </source>
</reference>
<dbReference type="EMBL" id="WHUW01000017">
    <property type="protein sequence ID" value="KAF8437892.1"/>
    <property type="molecule type" value="Genomic_DNA"/>
</dbReference>
<name>A0AAD4BR80_BOLED</name>
<evidence type="ECO:0000313" key="1">
    <source>
        <dbReference type="EMBL" id="KAF8437892.1"/>
    </source>
</evidence>
<gene>
    <name evidence="1" type="ORF">L210DRAFT_3646933</name>
</gene>
<protein>
    <submittedName>
        <fullName evidence="1">Uncharacterized protein</fullName>
    </submittedName>
</protein>
<proteinExistence type="predicted"/>
<evidence type="ECO:0000313" key="2">
    <source>
        <dbReference type="Proteomes" id="UP001194468"/>
    </source>
</evidence>
<keyword evidence="2" id="KW-1185">Reference proteome</keyword>
<dbReference type="Proteomes" id="UP001194468">
    <property type="component" value="Unassembled WGS sequence"/>
</dbReference>
<dbReference type="AlphaFoldDB" id="A0AAD4BR80"/>
<reference evidence="1" key="1">
    <citation type="submission" date="2019-10" db="EMBL/GenBank/DDBJ databases">
        <authorList>
            <consortium name="DOE Joint Genome Institute"/>
            <person name="Kuo A."/>
            <person name="Miyauchi S."/>
            <person name="Kiss E."/>
            <person name="Drula E."/>
            <person name="Kohler A."/>
            <person name="Sanchez-Garcia M."/>
            <person name="Andreopoulos B."/>
            <person name="Barry K.W."/>
            <person name="Bonito G."/>
            <person name="Buee M."/>
            <person name="Carver A."/>
            <person name="Chen C."/>
            <person name="Cichocki N."/>
            <person name="Clum A."/>
            <person name="Culley D."/>
            <person name="Crous P.W."/>
            <person name="Fauchery L."/>
            <person name="Girlanda M."/>
            <person name="Hayes R."/>
            <person name="Keri Z."/>
            <person name="LaButti K."/>
            <person name="Lipzen A."/>
            <person name="Lombard V."/>
            <person name="Magnuson J."/>
            <person name="Maillard F."/>
            <person name="Morin E."/>
            <person name="Murat C."/>
            <person name="Nolan M."/>
            <person name="Ohm R."/>
            <person name="Pangilinan J."/>
            <person name="Pereira M."/>
            <person name="Perotto S."/>
            <person name="Peter M."/>
            <person name="Riley R."/>
            <person name="Sitrit Y."/>
            <person name="Stielow B."/>
            <person name="Szollosi G."/>
            <person name="Zifcakova L."/>
            <person name="Stursova M."/>
            <person name="Spatafora J.W."/>
            <person name="Tedersoo L."/>
            <person name="Vaario L.-M."/>
            <person name="Yamada A."/>
            <person name="Yan M."/>
            <person name="Wang P."/>
            <person name="Xu J."/>
            <person name="Bruns T."/>
            <person name="Baldrian P."/>
            <person name="Vilgalys R."/>
            <person name="Henrissat B."/>
            <person name="Grigoriev I.V."/>
            <person name="Hibbett D."/>
            <person name="Nagy L.G."/>
            <person name="Martin F.M."/>
        </authorList>
    </citation>
    <scope>NUCLEOTIDE SEQUENCE</scope>
    <source>
        <strain evidence="1">BED1</strain>
    </source>
</reference>
<accession>A0AAD4BR80</accession>
<sequence>MPIAKHTLPSILARSRDTDADMRRLVYSAILEKSCTTPDGFAMGPLHPCVLAILQGSSSFGLDLETVNLQCALPQGYSSVPGSMSSGGLQRPRKAVVDVVLAFLGLFDLHENTVAEDAHNLAYQIQGVYNKYQEDVDTVSQERALRELDANERPGRDLDERLSCSMRNS</sequence>
<organism evidence="1 2">
    <name type="scientific">Boletus edulis BED1</name>
    <dbReference type="NCBI Taxonomy" id="1328754"/>
    <lineage>
        <taxon>Eukaryota</taxon>
        <taxon>Fungi</taxon>
        <taxon>Dikarya</taxon>
        <taxon>Basidiomycota</taxon>
        <taxon>Agaricomycotina</taxon>
        <taxon>Agaricomycetes</taxon>
        <taxon>Agaricomycetidae</taxon>
        <taxon>Boletales</taxon>
        <taxon>Boletineae</taxon>
        <taxon>Boletaceae</taxon>
        <taxon>Boletoideae</taxon>
        <taxon>Boletus</taxon>
    </lineage>
</organism>